<keyword evidence="3" id="KW-0378">Hydrolase</keyword>
<dbReference type="SUPFAM" id="SSF63411">
    <property type="entry name" value="LuxS/MPP-like metallohydrolase"/>
    <property type="match status" value="1"/>
</dbReference>
<gene>
    <name evidence="3" type="ORF">SDC9_88170</name>
</gene>
<feature type="domain" description="Peptidase M16 C-terminal" evidence="2">
    <location>
        <begin position="6"/>
        <end position="114"/>
    </location>
</feature>
<comment type="similarity">
    <text evidence="1">Belongs to the peptidase M16 family.</text>
</comment>
<dbReference type="GO" id="GO:0008233">
    <property type="term" value="F:peptidase activity"/>
    <property type="evidence" value="ECO:0007669"/>
    <property type="project" value="UniProtKB-KW"/>
</dbReference>
<dbReference type="PANTHER" id="PTHR11851">
    <property type="entry name" value="METALLOPROTEASE"/>
    <property type="match status" value="1"/>
</dbReference>
<comment type="caution">
    <text evidence="3">The sequence shown here is derived from an EMBL/GenBank/DDBJ whole genome shotgun (WGS) entry which is preliminary data.</text>
</comment>
<dbReference type="InterPro" id="IPR007863">
    <property type="entry name" value="Peptidase_M16_C"/>
</dbReference>
<dbReference type="GO" id="GO:0046872">
    <property type="term" value="F:metal ion binding"/>
    <property type="evidence" value="ECO:0007669"/>
    <property type="project" value="InterPro"/>
</dbReference>
<dbReference type="Gene3D" id="3.30.830.10">
    <property type="entry name" value="Metalloenzyme, LuxS/M16 peptidase-like"/>
    <property type="match status" value="1"/>
</dbReference>
<evidence type="ECO:0000259" key="2">
    <source>
        <dbReference type="Pfam" id="PF05193"/>
    </source>
</evidence>
<protein>
    <submittedName>
        <fullName evidence="3">Putative zinc protease</fullName>
        <ecNumber evidence="3">3.4.24.-</ecNumber>
    </submittedName>
</protein>
<dbReference type="GO" id="GO:0006508">
    <property type="term" value="P:proteolysis"/>
    <property type="evidence" value="ECO:0007669"/>
    <property type="project" value="UniProtKB-KW"/>
</dbReference>
<evidence type="ECO:0000256" key="1">
    <source>
        <dbReference type="ARBA" id="ARBA00007261"/>
    </source>
</evidence>
<dbReference type="Pfam" id="PF05193">
    <property type="entry name" value="Peptidase_M16_C"/>
    <property type="match status" value="1"/>
</dbReference>
<name>A0A644ZKU6_9ZZZZ</name>
<sequence length="179" mass="20136">MRIARKTHQAHCVIGVPAFDMYNENRLPLALLTNILGGPALNSRLNQVLREKHGLVYTVDASYTPYTDTGLFTIYFGTDKNNLDKCLDILDKELASIREKEMTPASLKSAKKQLMGQLAIATDNAESQCLSMGKSLLFYGRIEPTGVVREKIEKIDSQQLHKIAAELLEREKMFTLIYS</sequence>
<dbReference type="EMBL" id="VSSQ01009400">
    <property type="protein sequence ID" value="MPM41515.1"/>
    <property type="molecule type" value="Genomic_DNA"/>
</dbReference>
<dbReference type="EC" id="3.4.24.-" evidence="3"/>
<keyword evidence="3" id="KW-0645">Protease</keyword>
<organism evidence="3">
    <name type="scientific">bioreactor metagenome</name>
    <dbReference type="NCBI Taxonomy" id="1076179"/>
    <lineage>
        <taxon>unclassified sequences</taxon>
        <taxon>metagenomes</taxon>
        <taxon>ecological metagenomes</taxon>
    </lineage>
</organism>
<evidence type="ECO:0000313" key="3">
    <source>
        <dbReference type="EMBL" id="MPM41515.1"/>
    </source>
</evidence>
<dbReference type="PANTHER" id="PTHR11851:SF49">
    <property type="entry name" value="MITOCHONDRIAL-PROCESSING PEPTIDASE SUBUNIT ALPHA"/>
    <property type="match status" value="1"/>
</dbReference>
<dbReference type="AlphaFoldDB" id="A0A644ZKU6"/>
<reference evidence="3" key="1">
    <citation type="submission" date="2019-08" db="EMBL/GenBank/DDBJ databases">
        <authorList>
            <person name="Kucharzyk K."/>
            <person name="Murdoch R.W."/>
            <person name="Higgins S."/>
            <person name="Loffler F."/>
        </authorList>
    </citation>
    <scope>NUCLEOTIDE SEQUENCE</scope>
</reference>
<dbReference type="InterPro" id="IPR050361">
    <property type="entry name" value="MPP/UQCRC_Complex"/>
</dbReference>
<accession>A0A644ZKU6</accession>
<dbReference type="InterPro" id="IPR011249">
    <property type="entry name" value="Metalloenz_LuxS/M16"/>
</dbReference>
<proteinExistence type="inferred from homology"/>